<feature type="domain" description="Mechanosensitive ion channel MscS C-terminal" evidence="9">
    <location>
        <begin position="537"/>
        <end position="620"/>
    </location>
</feature>
<comment type="subcellular location">
    <subcellularLocation>
        <location evidence="1">Cell membrane</location>
        <topology evidence="1">Multi-pass membrane protein</topology>
    </subcellularLocation>
</comment>
<feature type="transmembrane region" description="Helical" evidence="7">
    <location>
        <begin position="281"/>
        <end position="303"/>
    </location>
</feature>
<evidence type="ECO:0000313" key="12">
    <source>
        <dbReference type="EMBL" id="AGM40871.1"/>
    </source>
</evidence>
<evidence type="ECO:0000256" key="1">
    <source>
        <dbReference type="ARBA" id="ARBA00004651"/>
    </source>
</evidence>
<keyword evidence="13" id="KW-1185">Reference proteome</keyword>
<dbReference type="RefSeq" id="WP_016353178.1">
    <property type="nucleotide sequence ID" value="NC_021291.1"/>
</dbReference>
<keyword evidence="3" id="KW-1003">Cell membrane</keyword>
<evidence type="ECO:0000256" key="4">
    <source>
        <dbReference type="ARBA" id="ARBA00022692"/>
    </source>
</evidence>
<proteinExistence type="inferred from homology"/>
<feature type="transmembrane region" description="Helical" evidence="7">
    <location>
        <begin position="41"/>
        <end position="59"/>
    </location>
</feature>
<reference evidence="12 13" key="1">
    <citation type="journal article" date="2013" name="Genome Announc.">
        <title>Draft Genome of Spiribacter salinus M19-40, an Abundant Gammaproteobacterium in Aquatic Hypersaline Environments.</title>
        <authorList>
            <person name="Leon M.J."/>
            <person name="Ghai R."/>
            <person name="Fernandez A.B."/>
            <person name="Sanchez-Porro C."/>
            <person name="Rodriguez-Valera F."/>
            <person name="Ventosa A."/>
        </authorList>
    </citation>
    <scope>NUCLEOTIDE SEQUENCE [LARGE SCALE GENOMIC DNA]</scope>
    <source>
        <strain evidence="12">M19-40</strain>
    </source>
</reference>
<feature type="domain" description="Moderate conductance mechanosensitive channel YbiO-like transmembrane helix 1" evidence="11">
    <location>
        <begin position="282"/>
        <end position="360"/>
    </location>
</feature>
<dbReference type="GO" id="GO:0005886">
    <property type="term" value="C:plasma membrane"/>
    <property type="evidence" value="ECO:0007669"/>
    <property type="project" value="UniProtKB-SubCell"/>
</dbReference>
<dbReference type="PANTHER" id="PTHR30460">
    <property type="entry name" value="MODERATE CONDUCTANCE MECHANOSENSITIVE CHANNEL YBIO"/>
    <property type="match status" value="1"/>
</dbReference>
<dbReference type="eggNOG" id="COG0668">
    <property type="taxonomic scope" value="Bacteria"/>
</dbReference>
<evidence type="ECO:0000256" key="6">
    <source>
        <dbReference type="ARBA" id="ARBA00023136"/>
    </source>
</evidence>
<evidence type="ECO:0000259" key="9">
    <source>
        <dbReference type="Pfam" id="PF21082"/>
    </source>
</evidence>
<dbReference type="Gene3D" id="3.30.70.100">
    <property type="match status" value="1"/>
</dbReference>
<dbReference type="HOGENOM" id="CLU_013626_2_0_6"/>
<dbReference type="PATRIC" id="fig|1260251.3.peg.783"/>
<dbReference type="InterPro" id="IPR011066">
    <property type="entry name" value="MscS_channel_C_sf"/>
</dbReference>
<dbReference type="InterPro" id="IPR049278">
    <property type="entry name" value="MS_channel_C"/>
</dbReference>
<accession>R4VF36</accession>
<feature type="transmembrane region" description="Helical" evidence="7">
    <location>
        <begin position="198"/>
        <end position="219"/>
    </location>
</feature>
<keyword evidence="6 7" id="KW-0472">Membrane</keyword>
<evidence type="ECO:0000259" key="8">
    <source>
        <dbReference type="Pfam" id="PF00924"/>
    </source>
</evidence>
<dbReference type="AlphaFoldDB" id="R4VF36"/>
<dbReference type="KEGG" id="ssal:SPISAL_03885"/>
<dbReference type="InterPro" id="IPR006685">
    <property type="entry name" value="MscS_channel_2nd"/>
</dbReference>
<feature type="transmembrane region" description="Helical" evidence="7">
    <location>
        <begin position="174"/>
        <end position="192"/>
    </location>
</feature>
<evidence type="ECO:0000259" key="10">
    <source>
        <dbReference type="Pfam" id="PF21088"/>
    </source>
</evidence>
<dbReference type="Pfam" id="PF21088">
    <property type="entry name" value="MS_channel_1st"/>
    <property type="match status" value="1"/>
</dbReference>
<feature type="transmembrane region" description="Helical" evidence="7">
    <location>
        <begin position="332"/>
        <end position="355"/>
    </location>
</feature>
<dbReference type="InterPro" id="IPR045276">
    <property type="entry name" value="YbiO_bact"/>
</dbReference>
<keyword evidence="5 7" id="KW-1133">Transmembrane helix</keyword>
<dbReference type="Pfam" id="PF25392">
    <property type="entry name" value="MS_channel_TM1"/>
    <property type="match status" value="1"/>
</dbReference>
<dbReference type="SUPFAM" id="SSF50182">
    <property type="entry name" value="Sm-like ribonucleoproteins"/>
    <property type="match status" value="1"/>
</dbReference>
<keyword evidence="4 7" id="KW-0812">Transmembrane</keyword>
<evidence type="ECO:0000256" key="5">
    <source>
        <dbReference type="ARBA" id="ARBA00022989"/>
    </source>
</evidence>
<dbReference type="Pfam" id="PF21082">
    <property type="entry name" value="MS_channel_3rd"/>
    <property type="match status" value="1"/>
</dbReference>
<feature type="transmembrane region" description="Helical" evidence="7">
    <location>
        <begin position="125"/>
        <end position="146"/>
    </location>
</feature>
<dbReference type="GO" id="GO:0008381">
    <property type="term" value="F:mechanosensitive monoatomic ion channel activity"/>
    <property type="evidence" value="ECO:0007669"/>
    <property type="project" value="InterPro"/>
</dbReference>
<evidence type="ECO:0000256" key="2">
    <source>
        <dbReference type="ARBA" id="ARBA00008017"/>
    </source>
</evidence>
<dbReference type="InterPro" id="IPR049142">
    <property type="entry name" value="MS_channel_1st"/>
</dbReference>
<feature type="transmembrane region" description="Helical" evidence="7">
    <location>
        <begin position="240"/>
        <end position="269"/>
    </location>
</feature>
<feature type="transmembrane region" description="Helical" evidence="7">
    <location>
        <begin position="367"/>
        <end position="389"/>
    </location>
</feature>
<dbReference type="Pfam" id="PF00924">
    <property type="entry name" value="MS_channel_2nd"/>
    <property type="match status" value="1"/>
</dbReference>
<evidence type="ECO:0000259" key="11">
    <source>
        <dbReference type="Pfam" id="PF25392"/>
    </source>
</evidence>
<evidence type="ECO:0000256" key="3">
    <source>
        <dbReference type="ARBA" id="ARBA00022475"/>
    </source>
</evidence>
<dbReference type="Proteomes" id="UP000017881">
    <property type="component" value="Chromosome"/>
</dbReference>
<dbReference type="InterPro" id="IPR011014">
    <property type="entry name" value="MscS_channel_TM-2"/>
</dbReference>
<dbReference type="Gene3D" id="1.10.287.1260">
    <property type="match status" value="1"/>
</dbReference>
<dbReference type="SUPFAM" id="SSF82861">
    <property type="entry name" value="Mechanosensitive channel protein MscS (YggB), transmembrane region"/>
    <property type="match status" value="1"/>
</dbReference>
<comment type="similarity">
    <text evidence="2">Belongs to the MscS (TC 1.A.23) family.</text>
</comment>
<feature type="transmembrane region" description="Helical" evidence="7">
    <location>
        <begin position="417"/>
        <end position="436"/>
    </location>
</feature>
<dbReference type="SUPFAM" id="SSF82689">
    <property type="entry name" value="Mechanosensitive channel protein MscS (YggB), C-terminal domain"/>
    <property type="match status" value="1"/>
</dbReference>
<feature type="domain" description="Mechanosensitive ion channel MscS" evidence="8">
    <location>
        <begin position="463"/>
        <end position="527"/>
    </location>
</feature>
<dbReference type="PANTHER" id="PTHR30460:SF0">
    <property type="entry name" value="MODERATE CONDUCTANCE MECHANOSENSITIVE CHANNEL YBIO"/>
    <property type="match status" value="1"/>
</dbReference>
<dbReference type="InterPro" id="IPR010920">
    <property type="entry name" value="LSM_dom_sf"/>
</dbReference>
<dbReference type="InterPro" id="IPR023408">
    <property type="entry name" value="MscS_beta-dom_sf"/>
</dbReference>
<dbReference type="InterPro" id="IPR057485">
    <property type="entry name" value="YbiO-like_TM1"/>
</dbReference>
<feature type="domain" description="Mechanosensitive ion channel transmembrane helices 2/3" evidence="10">
    <location>
        <begin position="421"/>
        <end position="461"/>
    </location>
</feature>
<evidence type="ECO:0000256" key="7">
    <source>
        <dbReference type="SAM" id="Phobius"/>
    </source>
</evidence>
<gene>
    <name evidence="12" type="ORF">SPISAL_03885</name>
</gene>
<evidence type="ECO:0000313" key="13">
    <source>
        <dbReference type="Proteomes" id="UP000017881"/>
    </source>
</evidence>
<feature type="transmembrane region" description="Helical" evidence="7">
    <location>
        <begin position="90"/>
        <end position="119"/>
    </location>
</feature>
<protein>
    <submittedName>
        <fullName evidence="12">Mechanosensitive ion channel MscS</fullName>
    </submittedName>
</protein>
<name>R4VF36_9GAMM</name>
<dbReference type="OrthoDB" id="6500477at2"/>
<organism evidence="12 13">
    <name type="scientific">Spiribacter salinus M19-40</name>
    <dbReference type="NCBI Taxonomy" id="1260251"/>
    <lineage>
        <taxon>Bacteria</taxon>
        <taxon>Pseudomonadati</taxon>
        <taxon>Pseudomonadota</taxon>
        <taxon>Gammaproteobacteria</taxon>
        <taxon>Chromatiales</taxon>
        <taxon>Ectothiorhodospiraceae</taxon>
        <taxon>Spiribacter</taxon>
    </lineage>
</organism>
<dbReference type="EMBL" id="CP005963">
    <property type="protein sequence ID" value="AGM40871.1"/>
    <property type="molecule type" value="Genomic_DNA"/>
</dbReference>
<sequence>MKHVDGLIESSRSALMDWAVQVADEFQALGPLMTRLATPEVGLAALRLAGLILAVLVIHEALRRLTRRRLDAVIERTATKRSGARPVRGLLTMGVVLLRGALTLGLAAAVGVLISFAVFPDAGPGGAIATAFLRAFVTVHLIRLALEIFLQPEHATARPLALESARALHWQRHIMGVVQVGAYGILLIAPAIQMAAEGIGQLVAGLVVLAVALSLLRMVRTLRGAVRQWLAASAKAKQGGVLSPILGVLAPLWHWLAGLYVLIISALAIAAPSSVVNEVLLASLLSIALGLGAGFLGHWLSVLSRARIPIPARFGHRFAMLQVRLRTWLPRLLAVGHLLLGLAVIGGLLEIWGLADVGQWLASDTGQALAGALTGVIGILLLALAAWLFSVSWIEDRLNPETGHGAPGAREKTLLSLFRNAIAIAIITLAGMVALSEIGMNIGPLIAGAGVLGLAIGFGAQKLVQDIITGVFIQLEDAIHKEDFITAAGISGTVERLSIRSLGLRDLSGTLHIVPFSSVDTVSNYTRDFGYHLAEYGVAYRENIGEVVEHLNVAYERLCADEDISGEVTGPLEVDGVTALADSAVNVRVRIRTTPGMQWAVGRAYNRIVKEVFDEVGIEIPFPHMTLYFGEDKQGVAPPAHIALEDKTNQET</sequence>
<dbReference type="Gene3D" id="2.30.30.60">
    <property type="match status" value="1"/>
</dbReference>
<feature type="transmembrane region" description="Helical" evidence="7">
    <location>
        <begin position="442"/>
        <end position="460"/>
    </location>
</feature>